<organism evidence="2 3">
    <name type="scientific">Dongia sedimenti</name>
    <dbReference type="NCBI Taxonomy" id="3064282"/>
    <lineage>
        <taxon>Bacteria</taxon>
        <taxon>Pseudomonadati</taxon>
        <taxon>Pseudomonadota</taxon>
        <taxon>Alphaproteobacteria</taxon>
        <taxon>Rhodospirillales</taxon>
        <taxon>Dongiaceae</taxon>
        <taxon>Dongia</taxon>
    </lineage>
</organism>
<gene>
    <name evidence="2" type="ORF">Q8A70_10780</name>
</gene>
<comment type="caution">
    <text evidence="2">The sequence shown here is derived from an EMBL/GenBank/DDBJ whole genome shotgun (WGS) entry which is preliminary data.</text>
</comment>
<proteinExistence type="predicted"/>
<keyword evidence="3" id="KW-1185">Reference proteome</keyword>
<sequence length="155" mass="17598">MANKRVWACLALAATWLIIATEWLERDGVFRALFPASTPMERCVAAEVRRQLCHDRHWQEHWSVDCDLCFPSMLKPPSPAQHERACRADVIEADCVAELAGWESMQQAQRLGPLLVALAFYGGGLFLLSLPFLGWKAACWFRRRRVVRADDTTVA</sequence>
<evidence type="ECO:0000256" key="1">
    <source>
        <dbReference type="SAM" id="Phobius"/>
    </source>
</evidence>
<feature type="transmembrane region" description="Helical" evidence="1">
    <location>
        <begin position="114"/>
        <end position="135"/>
    </location>
</feature>
<dbReference type="Proteomes" id="UP001230156">
    <property type="component" value="Unassembled WGS sequence"/>
</dbReference>
<keyword evidence="1" id="KW-0472">Membrane</keyword>
<reference evidence="3" key="1">
    <citation type="submission" date="2023-08" db="EMBL/GenBank/DDBJ databases">
        <title>Rhodospirillaceae gen. nov., a novel taxon isolated from the Yangtze River Yuezi River estuary sludge.</title>
        <authorList>
            <person name="Ruan L."/>
        </authorList>
    </citation>
    <scope>NUCLEOTIDE SEQUENCE [LARGE SCALE GENOMIC DNA]</scope>
    <source>
        <strain evidence="3">R-7</strain>
    </source>
</reference>
<name>A0ABU0YMY6_9PROT</name>
<evidence type="ECO:0008006" key="4">
    <source>
        <dbReference type="Google" id="ProtNLM"/>
    </source>
</evidence>
<keyword evidence="1" id="KW-0812">Transmembrane</keyword>
<protein>
    <recommendedName>
        <fullName evidence="4">Transmembrane protein</fullName>
    </recommendedName>
</protein>
<accession>A0ABU0YMY6</accession>
<evidence type="ECO:0000313" key="3">
    <source>
        <dbReference type="Proteomes" id="UP001230156"/>
    </source>
</evidence>
<keyword evidence="1" id="KW-1133">Transmembrane helix</keyword>
<dbReference type="EMBL" id="JAUYVI010000003">
    <property type="protein sequence ID" value="MDQ7248153.1"/>
    <property type="molecule type" value="Genomic_DNA"/>
</dbReference>
<dbReference type="RefSeq" id="WP_379955598.1">
    <property type="nucleotide sequence ID" value="NZ_JAUYVI010000003.1"/>
</dbReference>
<evidence type="ECO:0000313" key="2">
    <source>
        <dbReference type="EMBL" id="MDQ7248153.1"/>
    </source>
</evidence>